<reference evidence="5 6" key="1">
    <citation type="submission" date="2017-02" db="EMBL/GenBank/DDBJ databases">
        <authorList>
            <person name="Peterson S.W."/>
        </authorList>
    </citation>
    <scope>NUCLEOTIDE SEQUENCE [LARGE SCALE GENOMIC DNA]</scope>
    <source>
        <strain evidence="5 6">VKM Ac-2059</strain>
    </source>
</reference>
<dbReference type="InterPro" id="IPR036388">
    <property type="entry name" value="WH-like_DNA-bd_sf"/>
</dbReference>
<dbReference type="Pfam" id="PF01022">
    <property type="entry name" value="HTH_5"/>
    <property type="match status" value="1"/>
</dbReference>
<proteinExistence type="predicted"/>
<name>A0A1T5ICJ0_9MICO</name>
<dbReference type="InterPro" id="IPR036390">
    <property type="entry name" value="WH_DNA-bd_sf"/>
</dbReference>
<evidence type="ECO:0000313" key="5">
    <source>
        <dbReference type="EMBL" id="SKC36914.1"/>
    </source>
</evidence>
<dbReference type="AlphaFoldDB" id="A0A1T5ICJ0"/>
<dbReference type="InterPro" id="IPR051011">
    <property type="entry name" value="Metal_resp_trans_reg"/>
</dbReference>
<accession>A0A1T5ICJ0</accession>
<evidence type="ECO:0000256" key="2">
    <source>
        <dbReference type="ARBA" id="ARBA00023125"/>
    </source>
</evidence>
<evidence type="ECO:0000256" key="3">
    <source>
        <dbReference type="ARBA" id="ARBA00023163"/>
    </source>
</evidence>
<dbReference type="PROSITE" id="PS50987">
    <property type="entry name" value="HTH_ARSR_2"/>
    <property type="match status" value="1"/>
</dbReference>
<keyword evidence="2" id="KW-0238">DNA-binding</keyword>
<evidence type="ECO:0000259" key="4">
    <source>
        <dbReference type="PROSITE" id="PS50987"/>
    </source>
</evidence>
<keyword evidence="1" id="KW-0805">Transcription regulation</keyword>
<dbReference type="GO" id="GO:0003700">
    <property type="term" value="F:DNA-binding transcription factor activity"/>
    <property type="evidence" value="ECO:0007669"/>
    <property type="project" value="InterPro"/>
</dbReference>
<protein>
    <submittedName>
        <fullName evidence="5">Transcriptional regulator, ArsR family</fullName>
    </submittedName>
</protein>
<dbReference type="InterPro" id="IPR001845">
    <property type="entry name" value="HTH_ArsR_DNA-bd_dom"/>
</dbReference>
<dbReference type="InterPro" id="IPR011991">
    <property type="entry name" value="ArsR-like_HTH"/>
</dbReference>
<dbReference type="NCBIfam" id="NF033788">
    <property type="entry name" value="HTH_metalloreg"/>
    <property type="match status" value="1"/>
</dbReference>
<dbReference type="Proteomes" id="UP000190857">
    <property type="component" value="Unassembled WGS sequence"/>
</dbReference>
<dbReference type="PANTHER" id="PTHR43132:SF6">
    <property type="entry name" value="HTH-TYPE TRANSCRIPTIONAL REPRESSOR CZRA"/>
    <property type="match status" value="1"/>
</dbReference>
<dbReference type="RefSeq" id="WP_079726493.1">
    <property type="nucleotide sequence ID" value="NZ_FUZP01000001.1"/>
</dbReference>
<sequence>MTDDARLAATAELFKALSSASRLVILRHLAAAPASVTALVEATRLSQPLVSQHLRVLRTAGLVHVERSGRDATYSVADTHVAHIVDDAFDHASEPARH</sequence>
<dbReference type="CDD" id="cd00090">
    <property type="entry name" value="HTH_ARSR"/>
    <property type="match status" value="1"/>
</dbReference>
<evidence type="ECO:0000256" key="1">
    <source>
        <dbReference type="ARBA" id="ARBA00023015"/>
    </source>
</evidence>
<dbReference type="SUPFAM" id="SSF46785">
    <property type="entry name" value="Winged helix' DNA-binding domain"/>
    <property type="match status" value="1"/>
</dbReference>
<keyword evidence="3" id="KW-0804">Transcription</keyword>
<dbReference type="PRINTS" id="PR00778">
    <property type="entry name" value="HTHARSR"/>
</dbReference>
<dbReference type="STRING" id="123320.SAMN06309945_0257"/>
<dbReference type="Gene3D" id="1.10.10.10">
    <property type="entry name" value="Winged helix-like DNA-binding domain superfamily/Winged helix DNA-binding domain"/>
    <property type="match status" value="1"/>
</dbReference>
<dbReference type="GO" id="GO:0003677">
    <property type="term" value="F:DNA binding"/>
    <property type="evidence" value="ECO:0007669"/>
    <property type="project" value="UniProtKB-KW"/>
</dbReference>
<dbReference type="PANTHER" id="PTHR43132">
    <property type="entry name" value="ARSENICAL RESISTANCE OPERON REPRESSOR ARSR-RELATED"/>
    <property type="match status" value="1"/>
</dbReference>
<dbReference type="OrthoDB" id="3232131at2"/>
<gene>
    <name evidence="5" type="ORF">SAMN06309945_0257</name>
</gene>
<dbReference type="SMART" id="SM00418">
    <property type="entry name" value="HTH_ARSR"/>
    <property type="match status" value="1"/>
</dbReference>
<feature type="domain" description="HTH arsR-type" evidence="4">
    <location>
        <begin position="2"/>
        <end position="96"/>
    </location>
</feature>
<keyword evidence="6" id="KW-1185">Reference proteome</keyword>
<organism evidence="5 6">
    <name type="scientific">Okibacterium fritillariae</name>
    <dbReference type="NCBI Taxonomy" id="123320"/>
    <lineage>
        <taxon>Bacteria</taxon>
        <taxon>Bacillati</taxon>
        <taxon>Actinomycetota</taxon>
        <taxon>Actinomycetes</taxon>
        <taxon>Micrococcales</taxon>
        <taxon>Microbacteriaceae</taxon>
        <taxon>Okibacterium</taxon>
    </lineage>
</organism>
<dbReference type="EMBL" id="FUZP01000001">
    <property type="protein sequence ID" value="SKC36914.1"/>
    <property type="molecule type" value="Genomic_DNA"/>
</dbReference>
<evidence type="ECO:0000313" key="6">
    <source>
        <dbReference type="Proteomes" id="UP000190857"/>
    </source>
</evidence>